<dbReference type="RefSeq" id="WP_043348992.1">
    <property type="nucleotide sequence ID" value="NZ_CP010536.1"/>
</dbReference>
<protein>
    <submittedName>
        <fullName evidence="2">Uricase (Urate oxidase)</fullName>
        <ecNumber evidence="2">1.7.3.3</ecNumber>
    </submittedName>
</protein>
<dbReference type="OrthoDB" id="9787041at2"/>
<dbReference type="KEGG" id="cbw:RR42_m3339"/>
<dbReference type="Gene3D" id="3.20.20.370">
    <property type="entry name" value="Glycoside hydrolase/deacetylase"/>
    <property type="match status" value="1"/>
</dbReference>
<evidence type="ECO:0000259" key="1">
    <source>
        <dbReference type="PROSITE" id="PS51677"/>
    </source>
</evidence>
<dbReference type="EMBL" id="CP010536">
    <property type="protein sequence ID" value="AJG20707.1"/>
    <property type="molecule type" value="Genomic_DNA"/>
</dbReference>
<dbReference type="AlphaFoldDB" id="A0A0C4Y5P3"/>
<dbReference type="GO" id="GO:0004846">
    <property type="term" value="F:urate oxidase activity"/>
    <property type="evidence" value="ECO:0007669"/>
    <property type="project" value="UniProtKB-EC"/>
</dbReference>
<dbReference type="CDD" id="cd10977">
    <property type="entry name" value="CE4_PuuE_SpCDA1"/>
    <property type="match status" value="1"/>
</dbReference>
<dbReference type="InterPro" id="IPR017625">
    <property type="entry name" value="PuuE"/>
</dbReference>
<sequence length="311" mass="34843">MSKPDDSFVRDFVGYGRTPPDPKWPGGARLALNFCINYEEGGEPSIGDGDPATEAGLTEGGAGGFDGRDLAAESMFEYGSRIGFWRIARLLQQHGMPATVFGCALALERNPEACAAIREFAFDVCAHGWRWERHQLFDEATERERIRRTVASLARSVGERPLGWYCRYGPGLNTRRLVAEEGGFLYDSDAYNDELPYWTMAAGKPHLVIPYGLVNNDAKFIRGGMATGNDFYEYLRDAFDLLYEEGADAPKLMSVGLHLRLSGHPGRAAGLRRFLDHVSRHKDVWVCRRADIAHHWYASHPHSVKPLQSHR</sequence>
<dbReference type="SUPFAM" id="SSF88713">
    <property type="entry name" value="Glycoside hydrolase/deacetylase"/>
    <property type="match status" value="1"/>
</dbReference>
<name>A0A0C4Y5P3_9BURK</name>
<dbReference type="GO" id="GO:0005975">
    <property type="term" value="P:carbohydrate metabolic process"/>
    <property type="evidence" value="ECO:0007669"/>
    <property type="project" value="InterPro"/>
</dbReference>
<dbReference type="STRING" id="68895.RR42_m3339"/>
<dbReference type="InterPro" id="IPR011330">
    <property type="entry name" value="Glyco_hydro/deAcase_b/a-brl"/>
</dbReference>
<gene>
    <name evidence="2" type="ORF">RR42_m3339</name>
</gene>
<proteinExistence type="predicted"/>
<dbReference type="PANTHER" id="PTHR43123">
    <property type="entry name" value="POLYSACCHARIDE DEACETYLASE-RELATED"/>
    <property type="match status" value="1"/>
</dbReference>
<dbReference type="GO" id="GO:0016810">
    <property type="term" value="F:hydrolase activity, acting on carbon-nitrogen (but not peptide) bonds"/>
    <property type="evidence" value="ECO:0007669"/>
    <property type="project" value="InterPro"/>
</dbReference>
<dbReference type="Proteomes" id="UP000031843">
    <property type="component" value="Chromosome main"/>
</dbReference>
<evidence type="ECO:0000313" key="3">
    <source>
        <dbReference type="Proteomes" id="UP000031843"/>
    </source>
</evidence>
<reference evidence="2 3" key="1">
    <citation type="journal article" date="2015" name="Genome Announc.">
        <title>Complete Genome Sequence of Cupriavidus basilensis 4G11, Isolated from the Oak Ridge Field Research Center Site.</title>
        <authorList>
            <person name="Ray J."/>
            <person name="Waters R.J."/>
            <person name="Skerker J.M."/>
            <person name="Kuehl J.V."/>
            <person name="Price M.N."/>
            <person name="Huang J."/>
            <person name="Chakraborty R."/>
            <person name="Arkin A.P."/>
            <person name="Deutschbauer A."/>
        </authorList>
    </citation>
    <scope>NUCLEOTIDE SEQUENCE [LARGE SCALE GENOMIC DNA]</scope>
    <source>
        <strain evidence="2">4G11</strain>
    </source>
</reference>
<keyword evidence="2" id="KW-0560">Oxidoreductase</keyword>
<dbReference type="EC" id="1.7.3.3" evidence="2"/>
<feature type="domain" description="NodB homology" evidence="1">
    <location>
        <begin position="70"/>
        <end position="287"/>
    </location>
</feature>
<accession>A0A0C4Y5P3</accession>
<dbReference type="InterPro" id="IPR002509">
    <property type="entry name" value="NODB_dom"/>
</dbReference>
<dbReference type="Pfam" id="PF01522">
    <property type="entry name" value="Polysacc_deac_1"/>
    <property type="match status" value="1"/>
</dbReference>
<organism evidence="2 3">
    <name type="scientific">Cupriavidus basilensis</name>
    <dbReference type="NCBI Taxonomy" id="68895"/>
    <lineage>
        <taxon>Bacteria</taxon>
        <taxon>Pseudomonadati</taxon>
        <taxon>Pseudomonadota</taxon>
        <taxon>Betaproteobacteria</taxon>
        <taxon>Burkholderiales</taxon>
        <taxon>Burkholderiaceae</taxon>
        <taxon>Cupriavidus</taxon>
    </lineage>
</organism>
<dbReference type="PROSITE" id="PS51677">
    <property type="entry name" value="NODB"/>
    <property type="match status" value="1"/>
</dbReference>
<dbReference type="PANTHER" id="PTHR43123:SF1">
    <property type="entry name" value="POLYSACCHARIDE DEACETYLASE-RELATED"/>
    <property type="match status" value="1"/>
</dbReference>
<keyword evidence="3" id="KW-1185">Reference proteome</keyword>
<evidence type="ECO:0000313" key="2">
    <source>
        <dbReference type="EMBL" id="AJG20707.1"/>
    </source>
</evidence>